<evidence type="ECO:0000313" key="4">
    <source>
        <dbReference type="EMBL" id="QAY65741.1"/>
    </source>
</evidence>
<dbReference type="InterPro" id="IPR050272">
    <property type="entry name" value="Isochorismatase-like_hydrls"/>
</dbReference>
<gene>
    <name evidence="4" type="ORF">ET464_04460</name>
</gene>
<proteinExistence type="inferred from homology"/>
<dbReference type="OrthoDB" id="257098at2"/>
<dbReference type="InterPro" id="IPR000868">
    <property type="entry name" value="Isochorismatase-like_dom"/>
</dbReference>
<dbReference type="Pfam" id="PF00857">
    <property type="entry name" value="Isochorismatase"/>
    <property type="match status" value="1"/>
</dbReference>
<dbReference type="Proteomes" id="UP000293568">
    <property type="component" value="Chromosome"/>
</dbReference>
<sequence length="165" mass="19066">MRIALLIVDMQKKFICNEDIDRAALIQTSEYINQIADSLRANGHYVVHIRDVEDWTEETADSYEMIAEVKTEESDLHISKLYSNAFWHTELELTLRERNVQFVIVAGYASEYSVLFTYNGAREQGFKSVILQDGIICRKDNRPHYTVREQPVIYSAKPFLAEAIG</sequence>
<dbReference type="EMBL" id="CP035492">
    <property type="protein sequence ID" value="QAY65741.1"/>
    <property type="molecule type" value="Genomic_DNA"/>
</dbReference>
<dbReference type="GO" id="GO:0016787">
    <property type="term" value="F:hydrolase activity"/>
    <property type="evidence" value="ECO:0007669"/>
    <property type="project" value="UniProtKB-KW"/>
</dbReference>
<dbReference type="SUPFAM" id="SSF52499">
    <property type="entry name" value="Isochorismatase-like hydrolases"/>
    <property type="match status" value="1"/>
</dbReference>
<evidence type="ECO:0000313" key="5">
    <source>
        <dbReference type="Proteomes" id="UP000293568"/>
    </source>
</evidence>
<accession>A0A4V0YEX6</accession>
<dbReference type="Gene3D" id="3.40.50.850">
    <property type="entry name" value="Isochorismatase-like"/>
    <property type="match status" value="1"/>
</dbReference>
<dbReference type="PANTHER" id="PTHR43540">
    <property type="entry name" value="PEROXYUREIDOACRYLATE/UREIDOACRYLATE AMIDOHYDROLASE-RELATED"/>
    <property type="match status" value="1"/>
</dbReference>
<keyword evidence="5" id="KW-1185">Reference proteome</keyword>
<dbReference type="PANTHER" id="PTHR43540:SF6">
    <property type="entry name" value="ISOCHORISMATASE-LIKE DOMAIN-CONTAINING PROTEIN"/>
    <property type="match status" value="1"/>
</dbReference>
<reference evidence="4 5" key="1">
    <citation type="submission" date="2019-01" db="EMBL/GenBank/DDBJ databases">
        <title>Genome sequencing of strain FW100M-2.</title>
        <authorList>
            <person name="Heo J."/>
            <person name="Kim S.-J."/>
            <person name="Kim J.-S."/>
            <person name="Hong S.-B."/>
            <person name="Kwon S.-W."/>
        </authorList>
    </citation>
    <scope>NUCLEOTIDE SEQUENCE [LARGE SCALE GENOMIC DNA]</scope>
    <source>
        <strain evidence="4 5">FW100M-2</strain>
    </source>
</reference>
<evidence type="ECO:0000259" key="3">
    <source>
        <dbReference type="Pfam" id="PF00857"/>
    </source>
</evidence>
<organism evidence="4 5">
    <name type="scientific">Paenibacillus protaetiae</name>
    <dbReference type="NCBI Taxonomy" id="2509456"/>
    <lineage>
        <taxon>Bacteria</taxon>
        <taxon>Bacillati</taxon>
        <taxon>Bacillota</taxon>
        <taxon>Bacilli</taxon>
        <taxon>Bacillales</taxon>
        <taxon>Paenibacillaceae</taxon>
        <taxon>Paenibacillus</taxon>
    </lineage>
</organism>
<keyword evidence="2 4" id="KW-0378">Hydrolase</keyword>
<protein>
    <submittedName>
        <fullName evidence="4">Cysteine hydrolase</fullName>
    </submittedName>
</protein>
<evidence type="ECO:0000256" key="2">
    <source>
        <dbReference type="ARBA" id="ARBA00022801"/>
    </source>
</evidence>
<evidence type="ECO:0000256" key="1">
    <source>
        <dbReference type="ARBA" id="ARBA00006336"/>
    </source>
</evidence>
<comment type="similarity">
    <text evidence="1">Belongs to the isochorismatase family.</text>
</comment>
<dbReference type="RefSeq" id="WP_129438592.1">
    <property type="nucleotide sequence ID" value="NZ_CP035492.1"/>
</dbReference>
<name>A0A4V0YEX6_9BACL</name>
<dbReference type="CDD" id="cd00431">
    <property type="entry name" value="cysteine_hydrolases"/>
    <property type="match status" value="1"/>
</dbReference>
<dbReference type="AlphaFoldDB" id="A0A4V0YEX6"/>
<dbReference type="InterPro" id="IPR036380">
    <property type="entry name" value="Isochorismatase-like_sf"/>
</dbReference>
<dbReference type="KEGG" id="pprt:ET464_04460"/>
<feature type="domain" description="Isochorismatase-like" evidence="3">
    <location>
        <begin position="4"/>
        <end position="136"/>
    </location>
</feature>